<proteinExistence type="predicted"/>
<keyword evidence="5" id="KW-1185">Reference proteome</keyword>
<gene>
    <name evidence="4" type="ORF">FIBSPDRAFT_795676</name>
</gene>
<dbReference type="SMART" id="SM00353">
    <property type="entry name" value="HLH"/>
    <property type="match status" value="1"/>
</dbReference>
<feature type="compositionally biased region" description="Basic and acidic residues" evidence="2">
    <location>
        <begin position="322"/>
        <end position="335"/>
    </location>
</feature>
<evidence type="ECO:0000256" key="2">
    <source>
        <dbReference type="SAM" id="MobiDB-lite"/>
    </source>
</evidence>
<dbReference type="STRING" id="436010.A0A166E1F0"/>
<evidence type="ECO:0000313" key="5">
    <source>
        <dbReference type="Proteomes" id="UP000076532"/>
    </source>
</evidence>
<feature type="coiled-coil region" evidence="1">
    <location>
        <begin position="549"/>
        <end position="576"/>
    </location>
</feature>
<organism evidence="4 5">
    <name type="scientific">Athelia psychrophila</name>
    <dbReference type="NCBI Taxonomy" id="1759441"/>
    <lineage>
        <taxon>Eukaryota</taxon>
        <taxon>Fungi</taxon>
        <taxon>Dikarya</taxon>
        <taxon>Basidiomycota</taxon>
        <taxon>Agaricomycotina</taxon>
        <taxon>Agaricomycetes</taxon>
        <taxon>Agaricomycetidae</taxon>
        <taxon>Atheliales</taxon>
        <taxon>Atheliaceae</taxon>
        <taxon>Athelia</taxon>
    </lineage>
</organism>
<keyword evidence="1" id="KW-0175">Coiled coil</keyword>
<dbReference type="InterPro" id="IPR011598">
    <property type="entry name" value="bHLH_dom"/>
</dbReference>
<name>A0A166E1F0_9AGAM</name>
<feature type="region of interest" description="Disordered" evidence="2">
    <location>
        <begin position="16"/>
        <end position="47"/>
    </location>
</feature>
<feature type="compositionally biased region" description="Low complexity" evidence="2">
    <location>
        <begin position="34"/>
        <end position="47"/>
    </location>
</feature>
<feature type="region of interest" description="Disordered" evidence="2">
    <location>
        <begin position="394"/>
        <end position="482"/>
    </location>
</feature>
<reference evidence="4 5" key="1">
    <citation type="journal article" date="2016" name="Mol. Biol. Evol.">
        <title>Comparative Genomics of Early-Diverging Mushroom-Forming Fungi Provides Insights into the Origins of Lignocellulose Decay Capabilities.</title>
        <authorList>
            <person name="Nagy L.G."/>
            <person name="Riley R."/>
            <person name="Tritt A."/>
            <person name="Adam C."/>
            <person name="Daum C."/>
            <person name="Floudas D."/>
            <person name="Sun H."/>
            <person name="Yadav J.S."/>
            <person name="Pangilinan J."/>
            <person name="Larsson K.H."/>
            <person name="Matsuura K."/>
            <person name="Barry K."/>
            <person name="Labutti K."/>
            <person name="Kuo R."/>
            <person name="Ohm R.A."/>
            <person name="Bhattacharya S.S."/>
            <person name="Shirouzu T."/>
            <person name="Yoshinaga Y."/>
            <person name="Martin F.M."/>
            <person name="Grigoriev I.V."/>
            <person name="Hibbett D.S."/>
        </authorList>
    </citation>
    <scope>NUCLEOTIDE SEQUENCE [LARGE SCALE GENOMIC DNA]</scope>
    <source>
        <strain evidence="4 5">CBS 109695</strain>
    </source>
</reference>
<accession>A0A166E1F0</accession>
<dbReference type="GO" id="GO:0046983">
    <property type="term" value="F:protein dimerization activity"/>
    <property type="evidence" value="ECO:0007669"/>
    <property type="project" value="InterPro"/>
</dbReference>
<dbReference type="Gene3D" id="4.10.280.10">
    <property type="entry name" value="Helix-loop-helix DNA-binding domain"/>
    <property type="match status" value="1"/>
</dbReference>
<dbReference type="PROSITE" id="PS50888">
    <property type="entry name" value="BHLH"/>
    <property type="match status" value="1"/>
</dbReference>
<evidence type="ECO:0000256" key="1">
    <source>
        <dbReference type="SAM" id="Coils"/>
    </source>
</evidence>
<feature type="region of interest" description="Disordered" evidence="2">
    <location>
        <begin position="138"/>
        <end position="176"/>
    </location>
</feature>
<feature type="compositionally biased region" description="Polar residues" evidence="2">
    <location>
        <begin position="354"/>
        <end position="380"/>
    </location>
</feature>
<feature type="region of interest" description="Disordered" evidence="2">
    <location>
        <begin position="238"/>
        <end position="381"/>
    </location>
</feature>
<protein>
    <recommendedName>
        <fullName evidence="3">BHLH domain-containing protein</fullName>
    </recommendedName>
</protein>
<dbReference type="Proteomes" id="UP000076532">
    <property type="component" value="Unassembled WGS sequence"/>
</dbReference>
<sequence length="627" mass="67056">MDAHAQDQQHKDFMSTLNFFPGAGDTNHHRDSAHQNQHQQQHLHQQQQGMFNASSLAQPNMLAHSMHSNNGSPMDLDLIGSFMAMQGVESQGALSPGPHTTYNPTAMLEQQFKLTQLQQLQQLQQQIFQQQIALISGGQPTASGSDTTQDQRESRPVSFSGLPTPGNSTELRPQPNNEYVSPMILQYMDAPQESYQNAMLRSPHLQSSLSGGYMRPHGASSAPASIAFQQTAAPLSGDDFDVSPLTSPWLGAHQHHQAIQPRPPNKRTASTSTSDEEHSQPARKRQSPAIRPINASASANAKKGPRMSKSTSSTPLMRSARARRDSNIAENEIAHDTPSPVDLSMPPPAPPAMQGSSSSLTQSQYGGSAGTSPTQLSPATPATMMNLGRLALSSGLTPAAPEPSSGRKSDRGKSAAKPRSADGAGAGTGTRKAPKRGVIPGTSPSLKSILPAGDASALHLGPAASQPDPPIRKTSHKAAEQKRRDMLKTTFDDLRHLLPPVPLPSDENFPDEPILPGALPPRGPPKAGADGPNKGISKLQLLRCGNDFIRQLKGRVERRDEEIANLRSEVRRLRGLAGMGAFAEGGEGEGLDLDLDLERDLDAIEATMGNGFRRELTGGDEDDDDGF</sequence>
<feature type="compositionally biased region" description="Polar residues" evidence="2">
    <location>
        <begin position="138"/>
        <end position="148"/>
    </location>
</feature>
<dbReference type="SUPFAM" id="SSF47459">
    <property type="entry name" value="HLH, helix-loop-helix DNA-binding domain"/>
    <property type="match status" value="1"/>
</dbReference>
<dbReference type="AlphaFoldDB" id="A0A166E1F0"/>
<dbReference type="OrthoDB" id="5344169at2759"/>
<evidence type="ECO:0000313" key="4">
    <source>
        <dbReference type="EMBL" id="KZP15291.1"/>
    </source>
</evidence>
<feature type="compositionally biased region" description="Polar residues" evidence="2">
    <location>
        <begin position="165"/>
        <end position="176"/>
    </location>
</feature>
<dbReference type="EMBL" id="KV417606">
    <property type="protein sequence ID" value="KZP15291.1"/>
    <property type="molecule type" value="Genomic_DNA"/>
</dbReference>
<dbReference type="Pfam" id="PF00010">
    <property type="entry name" value="HLH"/>
    <property type="match status" value="1"/>
</dbReference>
<feature type="region of interest" description="Disordered" evidence="2">
    <location>
        <begin position="501"/>
        <end position="530"/>
    </location>
</feature>
<dbReference type="InterPro" id="IPR036638">
    <property type="entry name" value="HLH_DNA-bd_sf"/>
</dbReference>
<evidence type="ECO:0000259" key="3">
    <source>
        <dbReference type="PROSITE" id="PS50888"/>
    </source>
</evidence>
<feature type="domain" description="BHLH" evidence="3">
    <location>
        <begin position="471"/>
        <end position="552"/>
    </location>
</feature>